<dbReference type="PANTHER" id="PTHR34251:SF1">
    <property type="entry name" value="LEUCINE, GLUTAMATE AND LYSINE RICH 1"/>
    <property type="match status" value="1"/>
</dbReference>
<reference evidence="3" key="1">
    <citation type="submission" date="2022-06" db="EMBL/GenBank/DDBJ databases">
        <authorList>
            <person name="Andreotti S."/>
            <person name="Wyler E."/>
        </authorList>
    </citation>
    <scope>NUCLEOTIDE SEQUENCE</scope>
</reference>
<keyword evidence="1" id="KW-0175">Coiled coil</keyword>
<keyword evidence="4" id="KW-1185">Reference proteome</keyword>
<comment type="caution">
    <text evidence="3">The sequence shown here is derived from an EMBL/GenBank/DDBJ whole genome shotgun (WGS) entry which is preliminary data.</text>
</comment>
<dbReference type="EMBL" id="CALSGD010001524">
    <property type="protein sequence ID" value="CAH6897565.1"/>
    <property type="molecule type" value="Genomic_DNA"/>
</dbReference>
<evidence type="ECO:0000313" key="3">
    <source>
        <dbReference type="EMBL" id="CAH6897565.1"/>
    </source>
</evidence>
<name>A0AAU9ZWV8_PHORO</name>
<feature type="coiled-coil region" evidence="1">
    <location>
        <begin position="58"/>
        <end position="92"/>
    </location>
</feature>
<feature type="compositionally biased region" description="Polar residues" evidence="2">
    <location>
        <begin position="398"/>
        <end position="414"/>
    </location>
</feature>
<sequence length="471" mass="54518">MDMLNFVFWVITSELQFSYLPLNVEKSSRDFCLHCGPASETLQIIISMFCFEKGLSLFQDANMQLKKQQNEFQRVQKELGHLQHELKIKQKQSQTFSRRLSEYKYFWNKTLLLLTFTKRELTSIKYEICDNFQNWTSLKGEVFLQIKSISDTALAGLHKRLLKEKEDSLMTCQQLHKTLQDELTTKERQEEDIKRRINLAENELEMTKTLLHQTQEEILTLKNESCLQTNVQFLLQIADLIAGATKDLRLQVASLQEKLHESQARYTEESESKKKEIEALKSLVAEFECRLKQESSHDDSVSEDLKKEMKQKSDELERVMLAQTQLLQQFSQSQEENTFLQETVRRECEERFELTEALSQAREQLRELRRSGGSLPCSLDKGTLTYPATAVSNHHEQSSSVRQNCGRGTNTSNLHGMPKPTVNPTSDKLKKVSSSGLPALPQRYLSRGRASSVNEARQRLTAILLRRLSQQ</sequence>
<evidence type="ECO:0000313" key="4">
    <source>
        <dbReference type="Proteomes" id="UP001152836"/>
    </source>
</evidence>
<gene>
    <name evidence="3" type="primary">Lekr1</name>
    <name evidence="3" type="ORF">PHOROB_LOCUS12634</name>
</gene>
<protein>
    <submittedName>
        <fullName evidence="3">Lekr1 protein</fullName>
    </submittedName>
</protein>
<feature type="region of interest" description="Disordered" evidence="2">
    <location>
        <begin position="393"/>
        <end position="435"/>
    </location>
</feature>
<dbReference type="Proteomes" id="UP001152836">
    <property type="component" value="Unassembled WGS sequence"/>
</dbReference>
<dbReference type="InterPro" id="IPR038799">
    <property type="entry name" value="LEKR1"/>
</dbReference>
<evidence type="ECO:0000256" key="1">
    <source>
        <dbReference type="SAM" id="Coils"/>
    </source>
</evidence>
<dbReference type="PANTHER" id="PTHR34251">
    <property type="entry name" value="LEUCINE-, GLUTAMATE- AND LYSINE-RICH PROTEIN 1"/>
    <property type="match status" value="1"/>
</dbReference>
<evidence type="ECO:0000256" key="2">
    <source>
        <dbReference type="SAM" id="MobiDB-lite"/>
    </source>
</evidence>
<organism evidence="3 4">
    <name type="scientific">Phodopus roborovskii</name>
    <name type="common">Roborovski's desert hamster</name>
    <name type="synonym">Cricetulus roborovskii</name>
    <dbReference type="NCBI Taxonomy" id="109678"/>
    <lineage>
        <taxon>Eukaryota</taxon>
        <taxon>Metazoa</taxon>
        <taxon>Chordata</taxon>
        <taxon>Craniata</taxon>
        <taxon>Vertebrata</taxon>
        <taxon>Euteleostomi</taxon>
        <taxon>Mammalia</taxon>
        <taxon>Eutheria</taxon>
        <taxon>Euarchontoglires</taxon>
        <taxon>Glires</taxon>
        <taxon>Rodentia</taxon>
        <taxon>Myomorpha</taxon>
        <taxon>Muroidea</taxon>
        <taxon>Cricetidae</taxon>
        <taxon>Cricetinae</taxon>
        <taxon>Phodopus</taxon>
    </lineage>
</organism>
<proteinExistence type="predicted"/>
<feature type="coiled-coil region" evidence="1">
    <location>
        <begin position="162"/>
        <end position="322"/>
    </location>
</feature>
<dbReference type="AlphaFoldDB" id="A0AAU9ZWV8"/>
<accession>A0AAU9ZWV8</accession>
<feature type="compositionally biased region" description="Polar residues" evidence="2">
    <location>
        <begin position="422"/>
        <end position="435"/>
    </location>
</feature>